<feature type="chain" id="PRO_5015966038" evidence="1">
    <location>
        <begin position="22"/>
        <end position="259"/>
    </location>
</feature>
<dbReference type="OrthoDB" id="1118734at2"/>
<dbReference type="AlphaFoldDB" id="A0A2V3PL55"/>
<protein>
    <submittedName>
        <fullName evidence="2">Uncharacterized protein DUF2490</fullName>
    </submittedName>
</protein>
<dbReference type="RefSeq" id="WP_110312039.1">
    <property type="nucleotide sequence ID" value="NZ_QICL01000029.1"/>
</dbReference>
<name>A0A2V3PL55_9BACT</name>
<evidence type="ECO:0000256" key="1">
    <source>
        <dbReference type="SAM" id="SignalP"/>
    </source>
</evidence>
<dbReference type="Pfam" id="PF10677">
    <property type="entry name" value="DUF2490"/>
    <property type="match status" value="1"/>
</dbReference>
<dbReference type="Proteomes" id="UP000247973">
    <property type="component" value="Unassembled WGS sequence"/>
</dbReference>
<comment type="caution">
    <text evidence="2">The sequence shown here is derived from an EMBL/GenBank/DDBJ whole genome shotgun (WGS) entry which is preliminary data.</text>
</comment>
<evidence type="ECO:0000313" key="2">
    <source>
        <dbReference type="EMBL" id="PXV60225.1"/>
    </source>
</evidence>
<accession>A0A2V3PL55</accession>
<sequence>MKLRVLFIVLIFFLRLTASHAQGNDVLTKQINHNIHSWIGLLTTHRLSDNWGVTADFIVRRDDFLNEPGFYFARLGGGYWFNDNISVTGAYGNLWLYRPQLSDKSFTREHRFDQQLIVNSSLWRFNVTQRFRIESRWREVVEGDQTVGRTFSERIRYLYTFRLPISKEPSVPQLMFSNEILLQFGKQIVNNPLDQIRLFVGIRHSVGKGVAYDFGYFPIFQQTAVGNVYNLNHTVRLLFYFSTRKSKLDNHNLQMEEQE</sequence>
<feature type="signal peptide" evidence="1">
    <location>
        <begin position="1"/>
        <end position="21"/>
    </location>
</feature>
<dbReference type="InterPro" id="IPR019619">
    <property type="entry name" value="DUF2490"/>
</dbReference>
<keyword evidence="3" id="KW-1185">Reference proteome</keyword>
<evidence type="ECO:0000313" key="3">
    <source>
        <dbReference type="Proteomes" id="UP000247973"/>
    </source>
</evidence>
<dbReference type="EMBL" id="QICL01000029">
    <property type="protein sequence ID" value="PXV60225.1"/>
    <property type="molecule type" value="Genomic_DNA"/>
</dbReference>
<reference evidence="2 3" key="1">
    <citation type="submission" date="2018-03" db="EMBL/GenBank/DDBJ databases">
        <title>Genomic Encyclopedia of Archaeal and Bacterial Type Strains, Phase II (KMG-II): from individual species to whole genera.</title>
        <authorList>
            <person name="Goeker M."/>
        </authorList>
    </citation>
    <scope>NUCLEOTIDE SEQUENCE [LARGE SCALE GENOMIC DNA]</scope>
    <source>
        <strain evidence="2 3">DSM 100214</strain>
    </source>
</reference>
<organism evidence="2 3">
    <name type="scientific">Dysgonomonas alginatilytica</name>
    <dbReference type="NCBI Taxonomy" id="1605892"/>
    <lineage>
        <taxon>Bacteria</taxon>
        <taxon>Pseudomonadati</taxon>
        <taxon>Bacteroidota</taxon>
        <taxon>Bacteroidia</taxon>
        <taxon>Bacteroidales</taxon>
        <taxon>Dysgonomonadaceae</taxon>
        <taxon>Dysgonomonas</taxon>
    </lineage>
</organism>
<proteinExistence type="predicted"/>
<gene>
    <name evidence="2" type="ORF">CLV62_1291</name>
</gene>
<keyword evidence="1" id="KW-0732">Signal</keyword>